<evidence type="ECO:0000313" key="1">
    <source>
        <dbReference type="EMBL" id="GAA2627072.1"/>
    </source>
</evidence>
<dbReference type="RefSeq" id="WP_344547261.1">
    <property type="nucleotide sequence ID" value="NZ_BAAATD010000013.1"/>
</dbReference>
<dbReference type="EMBL" id="BAAATD010000013">
    <property type="protein sequence ID" value="GAA2627072.1"/>
    <property type="molecule type" value="Genomic_DNA"/>
</dbReference>
<comment type="caution">
    <text evidence="1">The sequence shown here is derived from an EMBL/GenBank/DDBJ whole genome shotgun (WGS) entry which is preliminary data.</text>
</comment>
<dbReference type="Proteomes" id="UP001501509">
    <property type="component" value="Unassembled WGS sequence"/>
</dbReference>
<gene>
    <name evidence="1" type="ORF">GCM10010411_75160</name>
</gene>
<sequence length="109" mass="11903">MRNWRICSPSWGRAWPTARDAPATRCGGGISDSILSRPGNSEFETLGGQELHLHPHLRMVYGPDGPVLEHTADQPHANSLAELTLTSAGGWDDPRDHAAVLAVLTRWLD</sequence>
<organism evidence="1 2">
    <name type="scientific">Actinomadura fulvescens</name>
    <dbReference type="NCBI Taxonomy" id="46160"/>
    <lineage>
        <taxon>Bacteria</taxon>
        <taxon>Bacillati</taxon>
        <taxon>Actinomycetota</taxon>
        <taxon>Actinomycetes</taxon>
        <taxon>Streptosporangiales</taxon>
        <taxon>Thermomonosporaceae</taxon>
        <taxon>Actinomadura</taxon>
    </lineage>
</organism>
<name>A0ABN3QIF3_9ACTN</name>
<evidence type="ECO:0000313" key="2">
    <source>
        <dbReference type="Proteomes" id="UP001501509"/>
    </source>
</evidence>
<keyword evidence="2" id="KW-1185">Reference proteome</keyword>
<protein>
    <submittedName>
        <fullName evidence="1">Uncharacterized protein</fullName>
    </submittedName>
</protein>
<accession>A0ABN3QIF3</accession>
<reference evidence="1 2" key="1">
    <citation type="journal article" date="2019" name="Int. J. Syst. Evol. Microbiol.">
        <title>The Global Catalogue of Microorganisms (GCM) 10K type strain sequencing project: providing services to taxonomists for standard genome sequencing and annotation.</title>
        <authorList>
            <consortium name="The Broad Institute Genomics Platform"/>
            <consortium name="The Broad Institute Genome Sequencing Center for Infectious Disease"/>
            <person name="Wu L."/>
            <person name="Ma J."/>
        </authorList>
    </citation>
    <scope>NUCLEOTIDE SEQUENCE [LARGE SCALE GENOMIC DNA]</scope>
    <source>
        <strain evidence="1 2">JCM 6833</strain>
    </source>
</reference>
<proteinExistence type="predicted"/>